<reference evidence="4 5" key="1">
    <citation type="journal article" date="2010" name="Plant Cell">
        <title>The Chlorella variabilis NC64A genome reveals adaptation to photosymbiosis, coevolution with viruses, and cryptic sex.</title>
        <authorList>
            <person name="Blanc G."/>
            <person name="Duncan G."/>
            <person name="Agarkova I."/>
            <person name="Borodovsky M."/>
            <person name="Gurnon J."/>
            <person name="Kuo A."/>
            <person name="Lindquist E."/>
            <person name="Lucas S."/>
            <person name="Pangilinan J."/>
            <person name="Polle J."/>
            <person name="Salamov A."/>
            <person name="Terry A."/>
            <person name="Yamada T."/>
            <person name="Dunigan D.D."/>
            <person name="Grigoriev I.V."/>
            <person name="Claverie J.M."/>
            <person name="Van Etten J.L."/>
        </authorList>
    </citation>
    <scope>NUCLEOTIDE SEQUENCE [LARGE SCALE GENOMIC DNA]</scope>
    <source>
        <strain evidence="4 5">NC64A</strain>
    </source>
</reference>
<keyword evidence="2" id="KW-0521">NADP</keyword>
<dbReference type="Gene3D" id="3.40.50.720">
    <property type="entry name" value="NAD(P)-binding Rossmann-like Domain"/>
    <property type="match status" value="1"/>
</dbReference>
<protein>
    <recommendedName>
        <fullName evidence="3">NmrA-like domain-containing protein</fullName>
    </recommendedName>
</protein>
<dbReference type="AlphaFoldDB" id="E1ZCV6"/>
<keyword evidence="5" id="KW-1185">Reference proteome</keyword>
<evidence type="ECO:0000259" key="3">
    <source>
        <dbReference type="Pfam" id="PF05368"/>
    </source>
</evidence>
<evidence type="ECO:0000256" key="2">
    <source>
        <dbReference type="ARBA" id="ARBA00022857"/>
    </source>
</evidence>
<dbReference type="PANTHER" id="PTHR42748:SF32">
    <property type="entry name" value="NMRA-LIKE DOMAIN-CONTAINING PROTEIN"/>
    <property type="match status" value="1"/>
</dbReference>
<dbReference type="Proteomes" id="UP000008141">
    <property type="component" value="Unassembled WGS sequence"/>
</dbReference>
<feature type="domain" description="NmrA-like" evidence="3">
    <location>
        <begin position="2"/>
        <end position="113"/>
    </location>
</feature>
<evidence type="ECO:0000313" key="5">
    <source>
        <dbReference type="Proteomes" id="UP000008141"/>
    </source>
</evidence>
<dbReference type="GeneID" id="17355804"/>
<dbReference type="InterPro" id="IPR008030">
    <property type="entry name" value="NmrA-like"/>
</dbReference>
<dbReference type="eggNOG" id="ENOG502R339">
    <property type="taxonomic scope" value="Eukaryota"/>
</dbReference>
<name>E1ZCV6_CHLVA</name>
<dbReference type="KEGG" id="cvr:CHLNCDRAFT_51737"/>
<sequence length="182" mass="20119">MDQKHQVEDILAAAGLPLTCLQASLFMEELWKRYTRPAILKGTFAFAMPPDKPLHLVSVKDMGRVAAQVVAAPDEFVGRAVPLAGDALTPVQLAAAFSAAQRHAPPVAYKHLPAWPFWLLNRDLYRICRFYSTQARTAWGMATLWVGYGIDAEACRARFGLQSFAEFLEETSWGDASIPPLS</sequence>
<evidence type="ECO:0000256" key="1">
    <source>
        <dbReference type="ARBA" id="ARBA00006328"/>
    </source>
</evidence>
<dbReference type="SUPFAM" id="SSF51735">
    <property type="entry name" value="NAD(P)-binding Rossmann-fold domains"/>
    <property type="match status" value="1"/>
</dbReference>
<dbReference type="EMBL" id="GL433842">
    <property type="protein sequence ID" value="EFN56307.1"/>
    <property type="molecule type" value="Genomic_DNA"/>
</dbReference>
<comment type="similarity">
    <text evidence="1">Belongs to the NmrA-type oxidoreductase family.</text>
</comment>
<dbReference type="STRING" id="554065.E1ZCV6"/>
<dbReference type="OrthoDB" id="9997102at2759"/>
<dbReference type="InParanoid" id="E1ZCV6"/>
<evidence type="ECO:0000313" key="4">
    <source>
        <dbReference type="EMBL" id="EFN56307.1"/>
    </source>
</evidence>
<gene>
    <name evidence="4" type="ORF">CHLNCDRAFT_51737</name>
</gene>
<proteinExistence type="inferred from homology"/>
<accession>E1ZCV6</accession>
<dbReference type="InterPro" id="IPR051164">
    <property type="entry name" value="NmrA-like_oxidored"/>
</dbReference>
<dbReference type="InterPro" id="IPR036291">
    <property type="entry name" value="NAD(P)-bd_dom_sf"/>
</dbReference>
<organism evidence="5">
    <name type="scientific">Chlorella variabilis</name>
    <name type="common">Green alga</name>
    <dbReference type="NCBI Taxonomy" id="554065"/>
    <lineage>
        <taxon>Eukaryota</taxon>
        <taxon>Viridiplantae</taxon>
        <taxon>Chlorophyta</taxon>
        <taxon>core chlorophytes</taxon>
        <taxon>Trebouxiophyceae</taxon>
        <taxon>Chlorellales</taxon>
        <taxon>Chlorellaceae</taxon>
        <taxon>Chlorella clade</taxon>
        <taxon>Chlorella</taxon>
    </lineage>
</organism>
<dbReference type="Pfam" id="PF05368">
    <property type="entry name" value="NmrA"/>
    <property type="match status" value="1"/>
</dbReference>
<dbReference type="RefSeq" id="XP_005848409.1">
    <property type="nucleotide sequence ID" value="XM_005848347.1"/>
</dbReference>
<dbReference type="PANTHER" id="PTHR42748">
    <property type="entry name" value="NITROGEN METABOLITE REPRESSION PROTEIN NMRA FAMILY MEMBER"/>
    <property type="match status" value="1"/>
</dbReference>